<keyword evidence="3" id="KW-0540">Nuclease</keyword>
<dbReference type="HAMAP" id="MF_00801">
    <property type="entry name" value="Endonuclease_5"/>
    <property type="match status" value="1"/>
</dbReference>
<dbReference type="GO" id="GO:0005730">
    <property type="term" value="C:nucleolus"/>
    <property type="evidence" value="ECO:0007669"/>
    <property type="project" value="TreeGrafter"/>
</dbReference>
<dbReference type="CDD" id="cd06559">
    <property type="entry name" value="Endonuclease_V"/>
    <property type="match status" value="1"/>
</dbReference>
<dbReference type="GO" id="GO:0005737">
    <property type="term" value="C:cytoplasm"/>
    <property type="evidence" value="ECO:0007669"/>
    <property type="project" value="UniProtKB-SubCell"/>
</dbReference>
<sequence>MSAEEPAILSQWRAEQERIAAKITLSDDSAGFVFPWDSENTSGKPPLSLIGGIDISFVPESNLAVASLVVLTFPGLKVVYQAMRHCEMTLPYIAGFLAFREVGPMEELWEQLKRENPKLVPQIVFIDGNGIIHPRGCGLASHFGVVVDVPTVGCAKKLFVLPKEGISQDLVDKMVKTQIEEGKKGELIPLKGKSGRMWGFAALTGNATANPIFISPGHRISAESAARLTQMIAPTRVPEPTRQADKGSRSYISKHFPSSSTPKPAKKPSKSSSSSSSPEGLKHSPKASPRGPSKESPSSSSGSTKGSATRKSPPKASTGSASSEPPSKPQAGPSRRPSSPTHPRTQPQGTGAAGSADMDVDGWTVVTGKRKSNRSFLLETNVSSSSPIPFRRSMRLQTDSVLQV</sequence>
<dbReference type="PANTHER" id="PTHR28511">
    <property type="entry name" value="ENDONUCLEASE V"/>
    <property type="match status" value="1"/>
</dbReference>
<evidence type="ECO:0000256" key="4">
    <source>
        <dbReference type="ARBA" id="ARBA00022759"/>
    </source>
</evidence>
<feature type="compositionally biased region" description="Low complexity" evidence="6">
    <location>
        <begin position="288"/>
        <end position="311"/>
    </location>
</feature>
<dbReference type="GO" id="GO:0003727">
    <property type="term" value="F:single-stranded RNA binding"/>
    <property type="evidence" value="ECO:0007669"/>
    <property type="project" value="TreeGrafter"/>
</dbReference>
<feature type="region of interest" description="Disordered" evidence="6">
    <location>
        <begin position="232"/>
        <end position="376"/>
    </location>
</feature>
<dbReference type="Pfam" id="PF04493">
    <property type="entry name" value="Endonuclease_5"/>
    <property type="match status" value="1"/>
</dbReference>
<accession>A0A0K6SAP9</accession>
<dbReference type="AlphaFoldDB" id="A0A0K6SAP9"/>
<evidence type="ECO:0000256" key="6">
    <source>
        <dbReference type="SAM" id="MobiDB-lite"/>
    </source>
</evidence>
<proteinExistence type="inferred from homology"/>
<dbReference type="VEuPathDB" id="CryptoDB:Cvel_11257"/>
<evidence type="ECO:0000256" key="1">
    <source>
        <dbReference type="ARBA" id="ARBA00004496"/>
    </source>
</evidence>
<feature type="compositionally biased region" description="Low complexity" evidence="6">
    <location>
        <begin position="333"/>
        <end position="348"/>
    </location>
</feature>
<feature type="compositionally biased region" description="Polar residues" evidence="6">
    <location>
        <begin position="315"/>
        <end position="325"/>
    </location>
</feature>
<comment type="subcellular location">
    <subcellularLocation>
        <location evidence="1">Cytoplasm</location>
    </subcellularLocation>
</comment>
<keyword evidence="5" id="KW-0378">Hydrolase</keyword>
<reference evidence="7" key="1">
    <citation type="submission" date="2014-11" db="EMBL/GenBank/DDBJ databases">
        <title>Molecular phylogeny of cliff fern family Woodsiaceae with morphological implications.</title>
        <authorList>
            <person name="Shao Y.-Z."/>
            <person name="Wei R."/>
            <person name="Zhang X.-C."/>
        </authorList>
    </citation>
    <scope>NUCLEOTIDE SEQUENCE</scope>
</reference>
<organism evidence="7">
    <name type="scientific">Chromera velia CCMP2878</name>
    <dbReference type="NCBI Taxonomy" id="1169474"/>
    <lineage>
        <taxon>Eukaryota</taxon>
        <taxon>Sar</taxon>
        <taxon>Alveolata</taxon>
        <taxon>Colpodellida</taxon>
        <taxon>Chromeraceae</taxon>
        <taxon>Chromera</taxon>
    </lineage>
</organism>
<dbReference type="GO" id="GO:0016891">
    <property type="term" value="F:RNA endonuclease activity producing 5'-phosphomonoesters, hydrolytic mechanism"/>
    <property type="evidence" value="ECO:0007669"/>
    <property type="project" value="TreeGrafter"/>
</dbReference>
<keyword evidence="4" id="KW-0255">Endonuclease</keyword>
<name>A0A0K6SAP9_9ALVE</name>
<dbReference type="EMBL" id="CDMZ01005242">
    <property type="protein sequence ID" value="CUC10696.1"/>
    <property type="molecule type" value="Genomic_DNA"/>
</dbReference>
<evidence type="ECO:0000313" key="7">
    <source>
        <dbReference type="EMBL" id="CUC10696.1"/>
    </source>
</evidence>
<evidence type="ECO:0008006" key="8">
    <source>
        <dbReference type="Google" id="ProtNLM"/>
    </source>
</evidence>
<evidence type="ECO:0000256" key="2">
    <source>
        <dbReference type="ARBA" id="ARBA00022490"/>
    </source>
</evidence>
<keyword evidence="2" id="KW-0963">Cytoplasm</keyword>
<dbReference type="InterPro" id="IPR007581">
    <property type="entry name" value="Endonuclease-V"/>
</dbReference>
<dbReference type="PANTHER" id="PTHR28511:SF1">
    <property type="entry name" value="ENDONUCLEASE V"/>
    <property type="match status" value="1"/>
</dbReference>
<evidence type="ECO:0000256" key="5">
    <source>
        <dbReference type="ARBA" id="ARBA00022801"/>
    </source>
</evidence>
<dbReference type="GO" id="GO:0006281">
    <property type="term" value="P:DNA repair"/>
    <property type="evidence" value="ECO:0007669"/>
    <property type="project" value="InterPro"/>
</dbReference>
<protein>
    <recommendedName>
        <fullName evidence="8">Endonuclease V</fullName>
    </recommendedName>
</protein>
<dbReference type="Gene3D" id="3.30.2170.10">
    <property type="entry name" value="archaeoglobus fulgidus dsm 4304 superfamily"/>
    <property type="match status" value="1"/>
</dbReference>
<dbReference type="PhylomeDB" id="A0A0K6SAP9"/>
<evidence type="ECO:0000256" key="3">
    <source>
        <dbReference type="ARBA" id="ARBA00022722"/>
    </source>
</evidence>
<gene>
    <name evidence="7" type="ORF">Cvel_11257.t1.CR1</name>
</gene>